<evidence type="ECO:0000256" key="7">
    <source>
        <dbReference type="ARBA" id="ARBA00022989"/>
    </source>
</evidence>
<dbReference type="AlphaFoldDB" id="A0A419TCU5"/>
<dbReference type="GO" id="GO:0045259">
    <property type="term" value="C:proton-transporting ATP synthase complex"/>
    <property type="evidence" value="ECO:0007669"/>
    <property type="project" value="UniProtKB-KW"/>
</dbReference>
<dbReference type="GO" id="GO:0005886">
    <property type="term" value="C:plasma membrane"/>
    <property type="evidence" value="ECO:0007669"/>
    <property type="project" value="UniProtKB-SubCell"/>
</dbReference>
<protein>
    <recommendedName>
        <fullName evidence="11">ATP synthase subunit a</fullName>
    </recommendedName>
    <alternativeName>
        <fullName evidence="11">ATP synthase F0 sector subunit a</fullName>
    </alternativeName>
    <alternativeName>
        <fullName evidence="11">F-ATPase subunit 6</fullName>
    </alternativeName>
</protein>
<dbReference type="Proteomes" id="UP000284277">
    <property type="component" value="Unassembled WGS sequence"/>
</dbReference>
<keyword evidence="6 11" id="KW-0375">Hydrogen ion transport</keyword>
<comment type="subcellular location">
    <subcellularLocation>
        <location evidence="11">Cell membrane</location>
        <topology evidence="11">Multi-pass membrane protein</topology>
    </subcellularLocation>
    <subcellularLocation>
        <location evidence="1">Membrane</location>
        <topology evidence="1">Multi-pass membrane protein</topology>
    </subcellularLocation>
</comment>
<dbReference type="OrthoDB" id="9789241at2"/>
<comment type="caution">
    <text evidence="12">The sequence shown here is derived from an EMBL/GenBank/DDBJ whole genome shotgun (WGS) entry which is preliminary data.</text>
</comment>
<keyword evidence="4 11" id="KW-0138">CF(0)</keyword>
<keyword evidence="5 11" id="KW-0812">Transmembrane</keyword>
<proteinExistence type="inferred from homology"/>
<evidence type="ECO:0000313" key="12">
    <source>
        <dbReference type="EMBL" id="RKD35303.1"/>
    </source>
</evidence>
<dbReference type="HAMAP" id="MF_01393">
    <property type="entry name" value="ATP_synth_a_bact"/>
    <property type="match status" value="1"/>
</dbReference>
<gene>
    <name evidence="11" type="primary">atpB</name>
    <name evidence="12" type="ORF">BET01_02875</name>
</gene>
<comment type="function">
    <text evidence="11">Key component of the proton channel; it plays a direct role in the translocation of protons across the membrane.</text>
</comment>
<dbReference type="GO" id="GO:0046933">
    <property type="term" value="F:proton-transporting ATP synthase activity, rotational mechanism"/>
    <property type="evidence" value="ECO:0007669"/>
    <property type="project" value="UniProtKB-UniRule"/>
</dbReference>
<dbReference type="PANTHER" id="PTHR42823">
    <property type="entry name" value="ATP SYNTHASE SUBUNIT A, CHLOROPLASTIC"/>
    <property type="match status" value="1"/>
</dbReference>
<dbReference type="Pfam" id="PF00119">
    <property type="entry name" value="ATP-synt_A"/>
    <property type="match status" value="1"/>
</dbReference>
<evidence type="ECO:0000313" key="13">
    <source>
        <dbReference type="Proteomes" id="UP000284277"/>
    </source>
</evidence>
<organism evidence="12 13">
    <name type="scientific">Lacrimispora algidixylanolytica</name>
    <dbReference type="NCBI Taxonomy" id="94868"/>
    <lineage>
        <taxon>Bacteria</taxon>
        <taxon>Bacillati</taxon>
        <taxon>Bacillota</taxon>
        <taxon>Clostridia</taxon>
        <taxon>Lachnospirales</taxon>
        <taxon>Lachnospiraceae</taxon>
        <taxon>Lacrimispora</taxon>
    </lineage>
</organism>
<sequence length="231" mass="25511">MSITEDLAEKLLEELTCETVFTIPIFGGIPIAESVVITWFIMAALTLLSICLVRNLKVENPGKKQQVLEMAVGGLYSFFDDLIGEEGRRYVPYLISVAIYIGVANLIGLLGLKPPTKDLNTTAALAIISILLIEYAGFHRKGLKGFIKSFAEPVAIIAPINILELFIKPLSLCMRLFGNVLGAFVVMELIKLLVPAFLPIPFSMYFDIFDGLIQAYVFVFLTALFIKEAVE</sequence>
<evidence type="ECO:0000256" key="5">
    <source>
        <dbReference type="ARBA" id="ARBA00022692"/>
    </source>
</evidence>
<dbReference type="GO" id="GO:0042777">
    <property type="term" value="P:proton motive force-driven plasma membrane ATP synthesis"/>
    <property type="evidence" value="ECO:0007669"/>
    <property type="project" value="TreeGrafter"/>
</dbReference>
<dbReference type="EMBL" id="MCIA01000001">
    <property type="protein sequence ID" value="RKD35303.1"/>
    <property type="molecule type" value="Genomic_DNA"/>
</dbReference>
<evidence type="ECO:0000256" key="3">
    <source>
        <dbReference type="ARBA" id="ARBA00022448"/>
    </source>
</evidence>
<keyword evidence="11" id="KW-1003">Cell membrane</keyword>
<dbReference type="SUPFAM" id="SSF81336">
    <property type="entry name" value="F1F0 ATP synthase subunit A"/>
    <property type="match status" value="1"/>
</dbReference>
<keyword evidence="13" id="KW-1185">Reference proteome</keyword>
<feature type="transmembrane region" description="Helical" evidence="11">
    <location>
        <begin position="36"/>
        <end position="55"/>
    </location>
</feature>
<evidence type="ECO:0000256" key="6">
    <source>
        <dbReference type="ARBA" id="ARBA00022781"/>
    </source>
</evidence>
<evidence type="ECO:0000256" key="9">
    <source>
        <dbReference type="ARBA" id="ARBA00023136"/>
    </source>
</evidence>
<dbReference type="Gene3D" id="1.20.120.220">
    <property type="entry name" value="ATP synthase, F0 complex, subunit A"/>
    <property type="match status" value="1"/>
</dbReference>
<feature type="transmembrane region" description="Helical" evidence="11">
    <location>
        <begin position="176"/>
        <end position="198"/>
    </location>
</feature>
<keyword evidence="10 11" id="KW-0066">ATP synthesis</keyword>
<name>A0A419TCU5_9FIRM</name>
<feature type="transmembrane region" description="Helical" evidence="11">
    <location>
        <begin position="204"/>
        <end position="226"/>
    </location>
</feature>
<evidence type="ECO:0000256" key="11">
    <source>
        <dbReference type="HAMAP-Rule" id="MF_01393"/>
    </source>
</evidence>
<evidence type="ECO:0000256" key="8">
    <source>
        <dbReference type="ARBA" id="ARBA00023065"/>
    </source>
</evidence>
<comment type="similarity">
    <text evidence="2 11">Belongs to the ATPase A chain family.</text>
</comment>
<evidence type="ECO:0000256" key="4">
    <source>
        <dbReference type="ARBA" id="ARBA00022547"/>
    </source>
</evidence>
<keyword evidence="7 11" id="KW-1133">Transmembrane helix</keyword>
<dbReference type="InterPro" id="IPR000568">
    <property type="entry name" value="ATP_synth_F0_asu"/>
</dbReference>
<feature type="transmembrane region" description="Helical" evidence="11">
    <location>
        <begin position="119"/>
        <end position="138"/>
    </location>
</feature>
<dbReference type="InterPro" id="IPR045082">
    <property type="entry name" value="ATP_syn_F0_a_bact/chloroplast"/>
</dbReference>
<dbReference type="CDD" id="cd00310">
    <property type="entry name" value="ATP-synt_Fo_a_6"/>
    <property type="match status" value="1"/>
</dbReference>
<keyword evidence="3 11" id="KW-0813">Transport</keyword>
<evidence type="ECO:0000256" key="10">
    <source>
        <dbReference type="ARBA" id="ARBA00023310"/>
    </source>
</evidence>
<keyword evidence="8 11" id="KW-0406">Ion transport</keyword>
<evidence type="ECO:0000256" key="2">
    <source>
        <dbReference type="ARBA" id="ARBA00006810"/>
    </source>
</evidence>
<accession>A0A419TCU5</accession>
<dbReference type="PRINTS" id="PR00123">
    <property type="entry name" value="ATPASEA"/>
</dbReference>
<feature type="transmembrane region" description="Helical" evidence="11">
    <location>
        <begin position="90"/>
        <end position="112"/>
    </location>
</feature>
<reference evidence="12 13" key="1">
    <citation type="submission" date="2016-08" db="EMBL/GenBank/DDBJ databases">
        <title>A new outlook on sporulation: Clostridium algidixylanolyticum.</title>
        <authorList>
            <person name="Poppleton D.I."/>
            <person name="Gribaldo S."/>
        </authorList>
    </citation>
    <scope>NUCLEOTIDE SEQUENCE [LARGE SCALE GENOMIC DNA]</scope>
    <source>
        <strain evidence="12 13">SPL73</strain>
    </source>
</reference>
<dbReference type="PANTHER" id="PTHR42823:SF3">
    <property type="entry name" value="ATP SYNTHASE SUBUNIT A, CHLOROPLASTIC"/>
    <property type="match status" value="1"/>
</dbReference>
<dbReference type="NCBIfam" id="NF004486">
    <property type="entry name" value="PRK05815.3-4"/>
    <property type="match status" value="1"/>
</dbReference>
<dbReference type="InterPro" id="IPR035908">
    <property type="entry name" value="F0_ATP_A_sf"/>
</dbReference>
<evidence type="ECO:0000256" key="1">
    <source>
        <dbReference type="ARBA" id="ARBA00004141"/>
    </source>
</evidence>
<keyword evidence="9 11" id="KW-0472">Membrane</keyword>
<dbReference type="RefSeq" id="WP_120195240.1">
    <property type="nucleotide sequence ID" value="NZ_MCIA01000001.1"/>
</dbReference>